<comment type="caution">
    <text evidence="7">The sequence shown here is derived from an EMBL/GenBank/DDBJ whole genome shotgun (WGS) entry which is preliminary data.</text>
</comment>
<dbReference type="InterPro" id="IPR043452">
    <property type="entry name" value="BZIP46-like"/>
</dbReference>
<sequence>MIDRWQQMMNSNSSCSTTSTNSKSNYNKKKMETSYEAAPPVPVERKNSISLMDALLGPPPTVPNPTTEKQQQHNTTTVDDVWNKIVAGGRTITCKQEEEETDNNDTMMTLEDFLAKAGAVDEPQEDVKFPPPPLPERLLSGRMLSFDNPPDNLNVQEDMTTRGKRRPVLDPLQDKAAQQRQRRMIKNRESAARSRERKQAYQAELESLAFKLEEENETLMKAKEEQTRTRYKQLMDNIIPVTEKRRPTRYVLKKVRSMEW</sequence>
<dbReference type="InterPro" id="IPR046347">
    <property type="entry name" value="bZIP_sf"/>
</dbReference>
<dbReference type="Proteomes" id="UP001151760">
    <property type="component" value="Unassembled WGS sequence"/>
</dbReference>
<feature type="domain" description="BZIP" evidence="6">
    <location>
        <begin position="177"/>
        <end position="221"/>
    </location>
</feature>
<comment type="subcellular location">
    <subcellularLocation>
        <location evidence="1">Nucleus</location>
    </subcellularLocation>
</comment>
<feature type="compositionally biased region" description="Low complexity" evidence="5">
    <location>
        <begin position="10"/>
        <end position="25"/>
    </location>
</feature>
<reference evidence="7" key="2">
    <citation type="submission" date="2022-01" db="EMBL/GenBank/DDBJ databases">
        <authorList>
            <person name="Yamashiro T."/>
            <person name="Shiraishi A."/>
            <person name="Satake H."/>
            <person name="Nakayama K."/>
        </authorList>
    </citation>
    <scope>NUCLEOTIDE SEQUENCE</scope>
</reference>
<dbReference type="SMART" id="SM00338">
    <property type="entry name" value="BRLZ"/>
    <property type="match status" value="1"/>
</dbReference>
<keyword evidence="4" id="KW-0175">Coiled coil</keyword>
<evidence type="ECO:0000256" key="1">
    <source>
        <dbReference type="ARBA" id="ARBA00004123"/>
    </source>
</evidence>
<gene>
    <name evidence="7" type="ORF">Tco_0892570</name>
</gene>
<dbReference type="PANTHER" id="PTHR22952">
    <property type="entry name" value="CAMP-RESPONSE ELEMENT BINDING PROTEIN-RELATED"/>
    <property type="match status" value="1"/>
</dbReference>
<accession>A0ABQ5C9G6</accession>
<evidence type="ECO:0000256" key="2">
    <source>
        <dbReference type="ARBA" id="ARBA00023125"/>
    </source>
</evidence>
<dbReference type="Gene3D" id="1.20.5.170">
    <property type="match status" value="1"/>
</dbReference>
<keyword evidence="3" id="KW-0539">Nucleus</keyword>
<dbReference type="SUPFAM" id="SSF57959">
    <property type="entry name" value="Leucine zipper domain"/>
    <property type="match status" value="1"/>
</dbReference>
<dbReference type="InterPro" id="IPR004827">
    <property type="entry name" value="bZIP"/>
</dbReference>
<feature type="coiled-coil region" evidence="4">
    <location>
        <begin position="198"/>
        <end position="229"/>
    </location>
</feature>
<evidence type="ECO:0000256" key="5">
    <source>
        <dbReference type="SAM" id="MobiDB-lite"/>
    </source>
</evidence>
<name>A0ABQ5C9G6_9ASTR</name>
<proteinExistence type="predicted"/>
<evidence type="ECO:0000256" key="3">
    <source>
        <dbReference type="ARBA" id="ARBA00023242"/>
    </source>
</evidence>
<dbReference type="PROSITE" id="PS00036">
    <property type="entry name" value="BZIP_BASIC"/>
    <property type="match status" value="1"/>
</dbReference>
<keyword evidence="2" id="KW-0238">DNA-binding</keyword>
<feature type="compositionally biased region" description="Polar residues" evidence="5">
    <location>
        <begin position="64"/>
        <end position="75"/>
    </location>
</feature>
<dbReference type="CDD" id="cd14707">
    <property type="entry name" value="bZIP_plant_BZIP46"/>
    <property type="match status" value="1"/>
</dbReference>
<dbReference type="EMBL" id="BQNB010013985">
    <property type="protein sequence ID" value="GJT22633.1"/>
    <property type="molecule type" value="Genomic_DNA"/>
</dbReference>
<evidence type="ECO:0000313" key="8">
    <source>
        <dbReference type="Proteomes" id="UP001151760"/>
    </source>
</evidence>
<organism evidence="7 8">
    <name type="scientific">Tanacetum coccineum</name>
    <dbReference type="NCBI Taxonomy" id="301880"/>
    <lineage>
        <taxon>Eukaryota</taxon>
        <taxon>Viridiplantae</taxon>
        <taxon>Streptophyta</taxon>
        <taxon>Embryophyta</taxon>
        <taxon>Tracheophyta</taxon>
        <taxon>Spermatophyta</taxon>
        <taxon>Magnoliopsida</taxon>
        <taxon>eudicotyledons</taxon>
        <taxon>Gunneridae</taxon>
        <taxon>Pentapetalae</taxon>
        <taxon>asterids</taxon>
        <taxon>campanulids</taxon>
        <taxon>Asterales</taxon>
        <taxon>Asteraceae</taxon>
        <taxon>Asteroideae</taxon>
        <taxon>Anthemideae</taxon>
        <taxon>Anthemidinae</taxon>
        <taxon>Tanacetum</taxon>
    </lineage>
</organism>
<keyword evidence="8" id="KW-1185">Reference proteome</keyword>
<dbReference type="Pfam" id="PF00170">
    <property type="entry name" value="bZIP_1"/>
    <property type="match status" value="1"/>
</dbReference>
<reference evidence="7" key="1">
    <citation type="journal article" date="2022" name="Int. J. Mol. Sci.">
        <title>Draft Genome of Tanacetum Coccineum: Genomic Comparison of Closely Related Tanacetum-Family Plants.</title>
        <authorList>
            <person name="Yamashiro T."/>
            <person name="Shiraishi A."/>
            <person name="Nakayama K."/>
            <person name="Satake H."/>
        </authorList>
    </citation>
    <scope>NUCLEOTIDE SEQUENCE</scope>
</reference>
<dbReference type="PANTHER" id="PTHR22952:SF184">
    <property type="entry name" value="G-BOX-BINDING FACTOR 4"/>
    <property type="match status" value="1"/>
</dbReference>
<evidence type="ECO:0000313" key="7">
    <source>
        <dbReference type="EMBL" id="GJT22633.1"/>
    </source>
</evidence>
<evidence type="ECO:0000259" key="6">
    <source>
        <dbReference type="PROSITE" id="PS50217"/>
    </source>
</evidence>
<protein>
    <submittedName>
        <fullName evidence="7">G-box-binding factor 4-like protein</fullName>
    </submittedName>
</protein>
<dbReference type="PROSITE" id="PS50217">
    <property type="entry name" value="BZIP"/>
    <property type="match status" value="1"/>
</dbReference>
<evidence type="ECO:0000256" key="4">
    <source>
        <dbReference type="SAM" id="Coils"/>
    </source>
</evidence>
<feature type="region of interest" description="Disordered" evidence="5">
    <location>
        <begin position="1"/>
        <end position="75"/>
    </location>
</feature>